<proteinExistence type="predicted"/>
<gene>
    <name evidence="2" type="ORF">Tci_326796</name>
</gene>
<evidence type="ECO:0008006" key="3">
    <source>
        <dbReference type="Google" id="ProtNLM"/>
    </source>
</evidence>
<dbReference type="AlphaFoldDB" id="A0A699H582"/>
<reference evidence="2" key="1">
    <citation type="journal article" date="2019" name="Sci. Rep.">
        <title>Draft genome of Tanacetum cinerariifolium, the natural source of mosquito coil.</title>
        <authorList>
            <person name="Yamashiro T."/>
            <person name="Shiraishi A."/>
            <person name="Satake H."/>
            <person name="Nakayama K."/>
        </authorList>
    </citation>
    <scope>NUCLEOTIDE SEQUENCE</scope>
</reference>
<feature type="region of interest" description="Disordered" evidence="1">
    <location>
        <begin position="53"/>
        <end position="90"/>
    </location>
</feature>
<comment type="caution">
    <text evidence="2">The sequence shown here is derived from an EMBL/GenBank/DDBJ whole genome shotgun (WGS) entry which is preliminary data.</text>
</comment>
<dbReference type="PANTHER" id="PTHR11439">
    <property type="entry name" value="GAG-POL-RELATED RETROTRANSPOSON"/>
    <property type="match status" value="1"/>
</dbReference>
<organism evidence="2">
    <name type="scientific">Tanacetum cinerariifolium</name>
    <name type="common">Dalmatian daisy</name>
    <name type="synonym">Chrysanthemum cinerariifolium</name>
    <dbReference type="NCBI Taxonomy" id="118510"/>
    <lineage>
        <taxon>Eukaryota</taxon>
        <taxon>Viridiplantae</taxon>
        <taxon>Streptophyta</taxon>
        <taxon>Embryophyta</taxon>
        <taxon>Tracheophyta</taxon>
        <taxon>Spermatophyta</taxon>
        <taxon>Magnoliopsida</taxon>
        <taxon>eudicotyledons</taxon>
        <taxon>Gunneridae</taxon>
        <taxon>Pentapetalae</taxon>
        <taxon>asterids</taxon>
        <taxon>campanulids</taxon>
        <taxon>Asterales</taxon>
        <taxon>Asteraceae</taxon>
        <taxon>Asteroideae</taxon>
        <taxon>Anthemideae</taxon>
        <taxon>Anthemidinae</taxon>
        <taxon>Tanacetum</taxon>
    </lineage>
</organism>
<evidence type="ECO:0000313" key="2">
    <source>
        <dbReference type="EMBL" id="GEX54821.1"/>
    </source>
</evidence>
<feature type="non-terminal residue" evidence="2">
    <location>
        <position position="1"/>
    </location>
</feature>
<evidence type="ECO:0000256" key="1">
    <source>
        <dbReference type="SAM" id="MobiDB-lite"/>
    </source>
</evidence>
<dbReference type="EMBL" id="BKCJ010114901">
    <property type="protein sequence ID" value="GEX54821.1"/>
    <property type="molecule type" value="Genomic_DNA"/>
</dbReference>
<protein>
    <recommendedName>
        <fullName evidence="3">Reverse transcriptase Ty1/copia-type domain-containing protein</fullName>
    </recommendedName>
</protein>
<dbReference type="PANTHER" id="PTHR11439:SF496">
    <property type="entry name" value="RNA-DIRECTED DNA POLYMERASE"/>
    <property type="match status" value="1"/>
</dbReference>
<accession>A0A699H582</accession>
<sequence>LARKEDFPFITYYCPRCHALNRPRNSGPNTPSTSTLASPTMQAADINLIKQNSGSTASSPVADPVNMSEKVSPDSSPVADTVDTSEKVSHLDEVEASEQIVTEDASNMVQSMMNLTTLPLSFWDYALESATRILNMVPTNKVDKTPYELWCENVSNLSYVKVWDCEAFVKRDTPDKLQQRSVNGRAVDLEEIQDEDTSPSEITSEIPMEVEGFEPPHEEVIPNRRSERTHRAPDRLCLNVEVEEHSLGDLNELASYKAAMLDSESNKWIDAMNAEIQSMMDNMVWVLVDLPPNCKIVGSKWIFKKKTDMDETFSHIADIGAIRILISIAAYYDYEIWQMDVIIVFLNGYLDEDIYMASGSNVTFLIFYVDDIIIMENHIPNLQSVKDYLGKCFAMKDLGEAAFILGIKIYRDRKTDLNKTQGASTHKEVKRMQNVPYASAVCSIMYTVRCTRPDVAFAQNITSRFQQNPGECHWTAMKNILKYLRNTKDMFLVYGGNPEAELRVDCYCNAGFETDIDDMESLIGYVSF</sequence>
<name>A0A699H582_TANCI</name>